<protein>
    <recommendedName>
        <fullName evidence="3">RND transporter</fullName>
    </recommendedName>
</protein>
<keyword evidence="1" id="KW-0812">Transmembrane</keyword>
<evidence type="ECO:0000256" key="1">
    <source>
        <dbReference type="SAM" id="Phobius"/>
    </source>
</evidence>
<evidence type="ECO:0008006" key="3">
    <source>
        <dbReference type="Google" id="ProtNLM"/>
    </source>
</evidence>
<keyword evidence="1" id="KW-1133">Transmembrane helix</keyword>
<dbReference type="AlphaFoldDB" id="A0A3B0WMM8"/>
<keyword evidence="1" id="KW-0472">Membrane</keyword>
<feature type="transmembrane region" description="Helical" evidence="1">
    <location>
        <begin position="51"/>
        <end position="70"/>
    </location>
</feature>
<accession>A0A3B0WMM8</accession>
<evidence type="ECO:0000313" key="2">
    <source>
        <dbReference type="EMBL" id="VAW56581.1"/>
    </source>
</evidence>
<organism evidence="2">
    <name type="scientific">hydrothermal vent metagenome</name>
    <dbReference type="NCBI Taxonomy" id="652676"/>
    <lineage>
        <taxon>unclassified sequences</taxon>
        <taxon>metagenomes</taxon>
        <taxon>ecological metagenomes</taxon>
    </lineage>
</organism>
<proteinExistence type="predicted"/>
<gene>
    <name evidence="2" type="ORF">MNBD_GAMMA07-1690</name>
</gene>
<sequence length="82" mass="9160">MKQLLNKIPLFILAFPALFLAVAPLTGDPHLLEKLNMLFNGSLSKPIDIFDLFMHATPLSLLILKIFFIVSDKFSKNNSTAT</sequence>
<reference evidence="2" key="1">
    <citation type="submission" date="2018-06" db="EMBL/GenBank/DDBJ databases">
        <authorList>
            <person name="Zhirakovskaya E."/>
        </authorList>
    </citation>
    <scope>NUCLEOTIDE SEQUENCE</scope>
</reference>
<name>A0A3B0WMM8_9ZZZZ</name>
<dbReference type="EMBL" id="UOFF01000253">
    <property type="protein sequence ID" value="VAW56581.1"/>
    <property type="molecule type" value="Genomic_DNA"/>
</dbReference>